<dbReference type="EMBL" id="LAZR01037257">
    <property type="protein sequence ID" value="KKL22683.1"/>
    <property type="molecule type" value="Genomic_DNA"/>
</dbReference>
<organism evidence="1">
    <name type="scientific">marine sediment metagenome</name>
    <dbReference type="NCBI Taxonomy" id="412755"/>
    <lineage>
        <taxon>unclassified sequences</taxon>
        <taxon>metagenomes</taxon>
        <taxon>ecological metagenomes</taxon>
    </lineage>
</organism>
<dbReference type="AlphaFoldDB" id="A0A0F9EFA6"/>
<protein>
    <submittedName>
        <fullName evidence="1">Uncharacterized protein</fullName>
    </submittedName>
</protein>
<gene>
    <name evidence="1" type="ORF">LCGC14_2432970</name>
</gene>
<comment type="caution">
    <text evidence="1">The sequence shown here is derived from an EMBL/GenBank/DDBJ whole genome shotgun (WGS) entry which is preliminary data.</text>
</comment>
<sequence>MAQTRSNNLEGVQYKTAVTSDWVIKLTDGSTTWYVSQTVKHLG</sequence>
<name>A0A0F9EFA6_9ZZZZ</name>
<reference evidence="1" key="1">
    <citation type="journal article" date="2015" name="Nature">
        <title>Complex archaea that bridge the gap between prokaryotes and eukaryotes.</title>
        <authorList>
            <person name="Spang A."/>
            <person name="Saw J.H."/>
            <person name="Jorgensen S.L."/>
            <person name="Zaremba-Niedzwiedzka K."/>
            <person name="Martijn J."/>
            <person name="Lind A.E."/>
            <person name="van Eijk R."/>
            <person name="Schleper C."/>
            <person name="Guy L."/>
            <person name="Ettema T.J."/>
        </authorList>
    </citation>
    <scope>NUCLEOTIDE SEQUENCE</scope>
</reference>
<accession>A0A0F9EFA6</accession>
<proteinExistence type="predicted"/>
<evidence type="ECO:0000313" key="1">
    <source>
        <dbReference type="EMBL" id="KKL22683.1"/>
    </source>
</evidence>
<feature type="non-terminal residue" evidence="1">
    <location>
        <position position="43"/>
    </location>
</feature>